<evidence type="ECO:0000313" key="1">
    <source>
        <dbReference type="EMBL" id="SMC57664.1"/>
    </source>
</evidence>
<protein>
    <submittedName>
        <fullName evidence="1">Uncharacterized protein</fullName>
    </submittedName>
</protein>
<reference evidence="1 2" key="1">
    <citation type="submission" date="2017-04" db="EMBL/GenBank/DDBJ databases">
        <authorList>
            <person name="Afonso C.L."/>
            <person name="Miller P.J."/>
            <person name="Scott M.A."/>
            <person name="Spackman E."/>
            <person name="Goraichik I."/>
            <person name="Dimitrov K.M."/>
            <person name="Suarez D.L."/>
            <person name="Swayne D.E."/>
        </authorList>
    </citation>
    <scope>NUCLEOTIDE SEQUENCE [LARGE SCALE GENOMIC DNA]</scope>
    <source>
        <strain evidence="1 2">DSM 19625</strain>
    </source>
</reference>
<evidence type="ECO:0000313" key="2">
    <source>
        <dbReference type="Proteomes" id="UP000192678"/>
    </source>
</evidence>
<dbReference type="OrthoDB" id="931771at2"/>
<dbReference type="STRING" id="475255.SAMN04488101_101369"/>
<dbReference type="Proteomes" id="UP000192678">
    <property type="component" value="Unassembled WGS sequence"/>
</dbReference>
<keyword evidence="2" id="KW-1185">Reference proteome</keyword>
<name>A0A1W2AAK0_9SPHI</name>
<dbReference type="RefSeq" id="WP_084286948.1">
    <property type="nucleotide sequence ID" value="NZ_FWYB01000001.1"/>
</dbReference>
<sequence>MKSLPLLLTAGLFATLLFVKPQNQVNGRVVKSFTVDSLGACQGISRQQERIFLYGDRDVGVVREYRFKNDSLIYQNKEYKFTMDGINTIKHPTGLAYRPGLPTFIGNSIRQNAEGTSWKAIIYSIDWHGFLKSRTLDGNLLQTIEDDACIQGTRPEYIKFGNKWYMATADYGNRGNEVRLYDPIRLSKALKTSEKGVLYKKFTCSPWVQNLHFIEKTGVLVLIQNQIEGRKWRLTFLDLEKSLERGHEVVLKVIDTDKEDELEGFTLTSDPNMAIAVSSSRKNNVSLVKIR</sequence>
<gene>
    <name evidence="1" type="ORF">SAMN04488101_101369</name>
</gene>
<accession>A0A1W2AAK0</accession>
<organism evidence="1 2">
    <name type="scientific">Pedobacter nyackensis</name>
    <dbReference type="NCBI Taxonomy" id="475255"/>
    <lineage>
        <taxon>Bacteria</taxon>
        <taxon>Pseudomonadati</taxon>
        <taxon>Bacteroidota</taxon>
        <taxon>Sphingobacteriia</taxon>
        <taxon>Sphingobacteriales</taxon>
        <taxon>Sphingobacteriaceae</taxon>
        <taxon>Pedobacter</taxon>
    </lineage>
</organism>
<dbReference type="EMBL" id="FWYB01000001">
    <property type="protein sequence ID" value="SMC57664.1"/>
    <property type="molecule type" value="Genomic_DNA"/>
</dbReference>
<dbReference type="AlphaFoldDB" id="A0A1W2AAK0"/>
<proteinExistence type="predicted"/>